<evidence type="ECO:0000256" key="10">
    <source>
        <dbReference type="ARBA" id="ARBA00023224"/>
    </source>
</evidence>
<evidence type="ECO:0000256" key="2">
    <source>
        <dbReference type="ARBA" id="ARBA00010663"/>
    </source>
</evidence>
<evidence type="ECO:0000256" key="1">
    <source>
        <dbReference type="ARBA" id="ARBA00004651"/>
    </source>
</evidence>
<evidence type="ECO:0000313" key="13">
    <source>
        <dbReference type="Proteomes" id="UP000694915"/>
    </source>
</evidence>
<proteinExistence type="inferred from homology"/>
<evidence type="ECO:0000256" key="7">
    <source>
        <dbReference type="ARBA" id="ARBA00023040"/>
    </source>
</evidence>
<accession>A0ABM0LSL0</accession>
<comment type="subcellular location">
    <subcellularLocation>
        <location evidence="1 11">Cell membrane</location>
        <topology evidence="1 11">Multi-pass membrane protein</topology>
    </subcellularLocation>
</comment>
<keyword evidence="5 11" id="KW-0812">Transmembrane</keyword>
<evidence type="ECO:0000256" key="9">
    <source>
        <dbReference type="ARBA" id="ARBA00023170"/>
    </source>
</evidence>
<feature type="transmembrane region" description="Helical" evidence="11">
    <location>
        <begin position="6"/>
        <end position="33"/>
    </location>
</feature>
<feature type="domain" description="G-protein coupled receptors family 1 profile" evidence="12">
    <location>
        <begin position="22"/>
        <end position="283"/>
    </location>
</feature>
<dbReference type="GeneID" id="101985519"/>
<evidence type="ECO:0000256" key="6">
    <source>
        <dbReference type="ARBA" id="ARBA00022989"/>
    </source>
</evidence>
<dbReference type="RefSeq" id="XP_005372008.1">
    <property type="nucleotide sequence ID" value="XM_005371951.1"/>
</dbReference>
<keyword evidence="8 11" id="KW-0472">Membrane</keyword>
<evidence type="ECO:0000259" key="12">
    <source>
        <dbReference type="PROSITE" id="PS50262"/>
    </source>
</evidence>
<keyword evidence="7 11" id="KW-0297">G-protein coupled receptor</keyword>
<comment type="similarity">
    <text evidence="2 11">Belongs to the G-protein coupled receptor 1 family.</text>
</comment>
<keyword evidence="9 11" id="KW-0675">Receptor</keyword>
<organism evidence="13 14">
    <name type="scientific">Microtus ochrogaster</name>
    <name type="common">Prairie vole</name>
    <dbReference type="NCBI Taxonomy" id="79684"/>
    <lineage>
        <taxon>Eukaryota</taxon>
        <taxon>Metazoa</taxon>
        <taxon>Chordata</taxon>
        <taxon>Craniata</taxon>
        <taxon>Vertebrata</taxon>
        <taxon>Euteleostomi</taxon>
        <taxon>Mammalia</taxon>
        <taxon>Eutheria</taxon>
        <taxon>Euarchontoglires</taxon>
        <taxon>Glires</taxon>
        <taxon>Rodentia</taxon>
        <taxon>Myomorpha</taxon>
        <taxon>Muroidea</taxon>
        <taxon>Cricetidae</taxon>
        <taxon>Arvicolinae</taxon>
        <taxon>Microtus</taxon>
    </lineage>
</organism>
<evidence type="ECO:0000313" key="14">
    <source>
        <dbReference type="RefSeq" id="XP_005372008.1"/>
    </source>
</evidence>
<dbReference type="Pfam" id="PF03402">
    <property type="entry name" value="V1R"/>
    <property type="match status" value="1"/>
</dbReference>
<dbReference type="InterPro" id="IPR017452">
    <property type="entry name" value="GPCR_Rhodpsn_7TM"/>
</dbReference>
<dbReference type="Gene3D" id="1.20.1070.10">
    <property type="entry name" value="Rhodopsin 7-helix transmembrane proteins"/>
    <property type="match status" value="1"/>
</dbReference>
<feature type="transmembrane region" description="Helical" evidence="11">
    <location>
        <begin position="180"/>
        <end position="208"/>
    </location>
</feature>
<evidence type="ECO:0000256" key="3">
    <source>
        <dbReference type="ARBA" id="ARBA00022475"/>
    </source>
</evidence>
<dbReference type="Proteomes" id="UP000694915">
    <property type="component" value="Unplaced"/>
</dbReference>
<sequence>MGFWNLAIRIIFLSQTTTGILGNFFLIFYYLLLYYKKCTLKHTDWILVHLMAANALIILSAGVPQTVALWGFKHFLNDVGCKFLLYFQGFSRSVSIGTTCFLSVFQVLTISPRNSCWKDYKIKVEKSIGCHISLLWILYMLVNSIHFAYTLVNRKSNNVTRKWDFGYCRTVGLSEIGGSLYAAFVVCPEVIFSVFMVWSSGSMVHILYKHKQRVQYIHRSCRTSPESRVTQNILILVSTFLTFYTLSSIFRGYTAVLYNQNWWLKNINDFVSLCFPSFVPIILIYHYSILSKLCLGWIKNKNYSVSF</sequence>
<dbReference type="PANTHER" id="PTHR24062">
    <property type="entry name" value="VOMERONASAL TYPE-1 RECEPTOR"/>
    <property type="match status" value="1"/>
</dbReference>
<dbReference type="PROSITE" id="PS50262">
    <property type="entry name" value="G_PROTEIN_RECEP_F1_2"/>
    <property type="match status" value="1"/>
</dbReference>
<keyword evidence="3 11" id="KW-1003">Cell membrane</keyword>
<keyword evidence="4 11" id="KW-0589">Pheromone response</keyword>
<reference evidence="14" key="1">
    <citation type="submission" date="2025-08" db="UniProtKB">
        <authorList>
            <consortium name="RefSeq"/>
        </authorList>
    </citation>
    <scope>IDENTIFICATION</scope>
</reference>
<feature type="transmembrane region" description="Helical" evidence="11">
    <location>
        <begin position="128"/>
        <end position="149"/>
    </location>
</feature>
<evidence type="ECO:0000256" key="4">
    <source>
        <dbReference type="ARBA" id="ARBA00022507"/>
    </source>
</evidence>
<evidence type="ECO:0000256" key="5">
    <source>
        <dbReference type="ARBA" id="ARBA00022692"/>
    </source>
</evidence>
<feature type="transmembrane region" description="Helical" evidence="11">
    <location>
        <begin position="83"/>
        <end position="108"/>
    </location>
</feature>
<gene>
    <name evidence="14" type="primary">LOC101985519</name>
</gene>
<keyword evidence="6 11" id="KW-1133">Transmembrane helix</keyword>
<name>A0ABM0LSL0_MICOH</name>
<keyword evidence="13" id="KW-1185">Reference proteome</keyword>
<dbReference type="InterPro" id="IPR004072">
    <property type="entry name" value="Vmron_rcpt_1"/>
</dbReference>
<feature type="transmembrane region" description="Helical" evidence="11">
    <location>
        <begin position="270"/>
        <end position="290"/>
    </location>
</feature>
<keyword evidence="10 11" id="KW-0807">Transducer</keyword>
<protein>
    <recommendedName>
        <fullName evidence="11">Vomeronasal type-1 receptor</fullName>
    </recommendedName>
</protein>
<evidence type="ECO:0000256" key="8">
    <source>
        <dbReference type="ARBA" id="ARBA00023136"/>
    </source>
</evidence>
<feature type="transmembrane region" description="Helical" evidence="11">
    <location>
        <begin position="45"/>
        <end position="63"/>
    </location>
</feature>
<dbReference type="SUPFAM" id="SSF81321">
    <property type="entry name" value="Family A G protein-coupled receptor-like"/>
    <property type="match status" value="1"/>
</dbReference>
<feature type="transmembrane region" description="Helical" evidence="11">
    <location>
        <begin position="229"/>
        <end position="250"/>
    </location>
</feature>
<evidence type="ECO:0000256" key="11">
    <source>
        <dbReference type="RuleBase" id="RU364061"/>
    </source>
</evidence>